<organism evidence="4 5">
    <name type="scientific">Natronorubrum bangense</name>
    <dbReference type="NCBI Taxonomy" id="61858"/>
    <lineage>
        <taxon>Archaea</taxon>
        <taxon>Methanobacteriati</taxon>
        <taxon>Methanobacteriota</taxon>
        <taxon>Stenosarchaea group</taxon>
        <taxon>Halobacteria</taxon>
        <taxon>Halobacteriales</taxon>
        <taxon>Natrialbaceae</taxon>
        <taxon>Natronorubrum</taxon>
    </lineage>
</organism>
<reference evidence="4 5" key="1">
    <citation type="journal article" date="2019" name="Nat. Commun.">
        <title>A new type of DNA phosphorothioation-based antiviral system in archaea.</title>
        <authorList>
            <person name="Xiong L."/>
            <person name="Liu S."/>
            <person name="Chen S."/>
            <person name="Xiao Y."/>
            <person name="Zhu B."/>
            <person name="Gao Y."/>
            <person name="Zhang Y."/>
            <person name="Chen B."/>
            <person name="Luo J."/>
            <person name="Deng Z."/>
            <person name="Chen X."/>
            <person name="Wang L."/>
            <person name="Chen S."/>
        </authorList>
    </citation>
    <scope>NUCLEOTIDE SEQUENCE [LARGE SCALE GENOMIC DNA]</scope>
    <source>
        <strain evidence="4 5">JCM 10635</strain>
    </source>
</reference>
<evidence type="ECO:0000259" key="3">
    <source>
        <dbReference type="PROSITE" id="PS51462"/>
    </source>
</evidence>
<dbReference type="Proteomes" id="UP000296822">
    <property type="component" value="Chromosome"/>
</dbReference>
<gene>
    <name evidence="4" type="ORF">DV706_03660</name>
</gene>
<dbReference type="CDD" id="cd03424">
    <property type="entry name" value="NUDIX_ADPRase_Nudt5_UGPPase_Nudt14"/>
    <property type="match status" value="1"/>
</dbReference>
<dbReference type="InterPro" id="IPR000086">
    <property type="entry name" value="NUDIX_hydrolase_dom"/>
</dbReference>
<evidence type="ECO:0000313" key="4">
    <source>
        <dbReference type="EMBL" id="QCC53660.1"/>
    </source>
</evidence>
<dbReference type="PANTHER" id="PTHR11839:SF18">
    <property type="entry name" value="NUDIX HYDROLASE DOMAIN-CONTAINING PROTEIN"/>
    <property type="match status" value="1"/>
</dbReference>
<protein>
    <submittedName>
        <fullName evidence="4">NUDIX hydrolase</fullName>
    </submittedName>
</protein>
<dbReference type="GO" id="GO:0016787">
    <property type="term" value="F:hydrolase activity"/>
    <property type="evidence" value="ECO:0007669"/>
    <property type="project" value="UniProtKB-KW"/>
</dbReference>
<dbReference type="Pfam" id="PF00293">
    <property type="entry name" value="NUDIX"/>
    <property type="match status" value="1"/>
</dbReference>
<dbReference type="GO" id="GO:0019693">
    <property type="term" value="P:ribose phosphate metabolic process"/>
    <property type="evidence" value="ECO:0007669"/>
    <property type="project" value="TreeGrafter"/>
</dbReference>
<dbReference type="KEGG" id="nbg:DV706_03660"/>
<dbReference type="InterPro" id="IPR015797">
    <property type="entry name" value="NUDIX_hydrolase-like_dom_sf"/>
</dbReference>
<dbReference type="Gene3D" id="3.90.79.10">
    <property type="entry name" value="Nucleoside Triphosphate Pyrophosphohydrolase"/>
    <property type="match status" value="1"/>
</dbReference>
<comment type="cofactor">
    <cofactor evidence="1">
        <name>Mg(2+)</name>
        <dbReference type="ChEBI" id="CHEBI:18420"/>
    </cofactor>
</comment>
<dbReference type="SUPFAM" id="SSF55811">
    <property type="entry name" value="Nudix"/>
    <property type="match status" value="1"/>
</dbReference>
<sequence>MPTPDPLAWKTLDQQVAYSCPGFDIVNESVQLPDGTETEYDYLSEPASVCILPFTPDGDVVCIEEWRQAVSRVNRGLPVGGTEPNDDDLEAAARRELAEETGHEADRLEPLVTVEPANGITDAVLHIFVAEGCRPTAEQQLDHNESIRVTQLAFEELLEAVRSGNLRDGRAVLAVSYYHLFENNEQDL</sequence>
<dbReference type="RefSeq" id="WP_006066496.1">
    <property type="nucleotide sequence ID" value="NZ_CP031305.1"/>
</dbReference>
<dbReference type="AlphaFoldDB" id="A0A4D6HIP9"/>
<feature type="domain" description="Nudix hydrolase" evidence="3">
    <location>
        <begin position="44"/>
        <end position="174"/>
    </location>
</feature>
<name>A0A4D6HIP9_9EURY</name>
<proteinExistence type="predicted"/>
<dbReference type="PROSITE" id="PS51462">
    <property type="entry name" value="NUDIX"/>
    <property type="match status" value="1"/>
</dbReference>
<dbReference type="GO" id="GO:0006753">
    <property type="term" value="P:nucleoside phosphate metabolic process"/>
    <property type="evidence" value="ECO:0007669"/>
    <property type="project" value="TreeGrafter"/>
</dbReference>
<evidence type="ECO:0000256" key="1">
    <source>
        <dbReference type="ARBA" id="ARBA00001946"/>
    </source>
</evidence>
<dbReference type="EMBL" id="CP031305">
    <property type="protein sequence ID" value="QCC53660.1"/>
    <property type="molecule type" value="Genomic_DNA"/>
</dbReference>
<keyword evidence="2 4" id="KW-0378">Hydrolase</keyword>
<evidence type="ECO:0000313" key="5">
    <source>
        <dbReference type="Proteomes" id="UP000296822"/>
    </source>
</evidence>
<evidence type="ECO:0000256" key="2">
    <source>
        <dbReference type="ARBA" id="ARBA00022801"/>
    </source>
</evidence>
<dbReference type="PANTHER" id="PTHR11839">
    <property type="entry name" value="UDP/ADP-SUGAR PYROPHOSPHATASE"/>
    <property type="match status" value="1"/>
</dbReference>
<accession>A0A4D6HIP9</accession>
<dbReference type="GeneID" id="39850330"/>